<dbReference type="InterPro" id="IPR050879">
    <property type="entry name" value="Acyltransferase_3"/>
</dbReference>
<keyword evidence="1" id="KW-0812">Transmembrane</keyword>
<feature type="transmembrane region" description="Helical" evidence="1">
    <location>
        <begin position="193"/>
        <end position="215"/>
    </location>
</feature>
<protein>
    <submittedName>
        <fullName evidence="3">Acyltransferase</fullName>
    </submittedName>
</protein>
<dbReference type="Proteomes" id="UP000430232">
    <property type="component" value="Unassembled WGS sequence"/>
</dbReference>
<evidence type="ECO:0000313" key="6">
    <source>
        <dbReference type="Proteomes" id="UP000494222"/>
    </source>
</evidence>
<dbReference type="PANTHER" id="PTHR23028:SF53">
    <property type="entry name" value="ACYL_TRANSF_3 DOMAIN-CONTAINING PROTEIN"/>
    <property type="match status" value="1"/>
</dbReference>
<evidence type="ECO:0000313" key="5">
    <source>
        <dbReference type="Proteomes" id="UP000430232"/>
    </source>
</evidence>
<sequence>MDLTPSSLDTLFSPTPDKLYFPACVAAVAIIAWLAARHVPFYRAAVEKSLSMRYHNLDGFRGVLATSVVFHHFACNLGLLSTGVWGPTSDFLRNLGTIPVAMFFMVTGFLFWERACRGTLDVRAFFVGRVRRVAPLYLFYAAIIIACTLYWFPGNVVHAPIPLLVDLLKAASLGWFGSFPVNGAQQTSQLSGVWWTLAYEWRFYVAIPFLAWFVATRAWRKLVALGIVTFCAALFGPPGGMALLFACGALAFEVSRHPAIRALLGTKLAASVALLILAACPYPTERYSIEGALPLLPVFLCVACGNTFYGLLTTRPLALLGTASFSIYMIHMVIVYTIVRAFNKFVIPIDSVDDASAWALSLACALIAVFCSLMTYRYIEHPFIAKRNTPRPARRTVEPAREHQTAAM</sequence>
<dbReference type="GO" id="GO:0016747">
    <property type="term" value="F:acyltransferase activity, transferring groups other than amino-acyl groups"/>
    <property type="evidence" value="ECO:0007669"/>
    <property type="project" value="InterPro"/>
</dbReference>
<evidence type="ECO:0000313" key="4">
    <source>
        <dbReference type="EMBL" id="VWB74164.1"/>
    </source>
</evidence>
<dbReference type="PANTHER" id="PTHR23028">
    <property type="entry name" value="ACETYLTRANSFERASE"/>
    <property type="match status" value="1"/>
</dbReference>
<keyword evidence="5" id="KW-1185">Reference proteome</keyword>
<dbReference type="Proteomes" id="UP000494222">
    <property type="component" value="Unassembled WGS sequence"/>
</dbReference>
<evidence type="ECO:0000256" key="1">
    <source>
        <dbReference type="SAM" id="Phobius"/>
    </source>
</evidence>
<dbReference type="GO" id="GO:0016020">
    <property type="term" value="C:membrane"/>
    <property type="evidence" value="ECO:0007669"/>
    <property type="project" value="TreeGrafter"/>
</dbReference>
<feature type="transmembrane region" description="Helical" evidence="1">
    <location>
        <begin position="317"/>
        <end position="338"/>
    </location>
</feature>
<feature type="transmembrane region" description="Helical" evidence="1">
    <location>
        <begin position="20"/>
        <end position="42"/>
    </location>
</feature>
<dbReference type="AlphaFoldDB" id="A0A6H9T795"/>
<feature type="transmembrane region" description="Helical" evidence="1">
    <location>
        <begin position="227"/>
        <end position="252"/>
    </location>
</feature>
<accession>A0A6H9T795</accession>
<dbReference type="InterPro" id="IPR002656">
    <property type="entry name" value="Acyl_transf_3_dom"/>
</dbReference>
<keyword evidence="3" id="KW-0012">Acyltransferase</keyword>
<dbReference type="GO" id="GO:0000271">
    <property type="term" value="P:polysaccharide biosynthetic process"/>
    <property type="evidence" value="ECO:0007669"/>
    <property type="project" value="TreeGrafter"/>
</dbReference>
<keyword evidence="3" id="KW-0808">Transferase</keyword>
<feature type="transmembrane region" description="Helical" evidence="1">
    <location>
        <begin position="91"/>
        <end position="112"/>
    </location>
</feature>
<dbReference type="GeneID" id="99790756"/>
<evidence type="ECO:0000259" key="2">
    <source>
        <dbReference type="Pfam" id="PF01757"/>
    </source>
</evidence>
<proteinExistence type="predicted"/>
<dbReference type="EMBL" id="CABVPL010000024">
    <property type="protein sequence ID" value="VWB74164.1"/>
    <property type="molecule type" value="Genomic_DNA"/>
</dbReference>
<dbReference type="Pfam" id="PF01757">
    <property type="entry name" value="Acyl_transf_3"/>
    <property type="match status" value="1"/>
</dbReference>
<dbReference type="OrthoDB" id="9814807at2"/>
<dbReference type="RefSeq" id="WP_151063457.1">
    <property type="nucleotide sequence ID" value="NZ_CABVPL010000024.1"/>
</dbReference>
<dbReference type="EMBL" id="VZOJ01000010">
    <property type="protein sequence ID" value="KAB0643623.1"/>
    <property type="molecule type" value="Genomic_DNA"/>
</dbReference>
<keyword evidence="1" id="KW-0472">Membrane</keyword>
<feature type="transmembrane region" description="Helical" evidence="1">
    <location>
        <begin position="63"/>
        <end position="85"/>
    </location>
</feature>
<feature type="transmembrane region" description="Helical" evidence="1">
    <location>
        <begin position="291"/>
        <end position="312"/>
    </location>
</feature>
<feature type="transmembrane region" description="Helical" evidence="1">
    <location>
        <begin position="259"/>
        <end position="279"/>
    </location>
</feature>
<gene>
    <name evidence="4" type="ORF">BLA24064_03480</name>
    <name evidence="3" type="ORF">F7R21_06290</name>
</gene>
<organism evidence="3 5">
    <name type="scientific">Burkholderia latens</name>
    <dbReference type="NCBI Taxonomy" id="488446"/>
    <lineage>
        <taxon>Bacteria</taxon>
        <taxon>Pseudomonadati</taxon>
        <taxon>Pseudomonadota</taxon>
        <taxon>Betaproteobacteria</taxon>
        <taxon>Burkholderiales</taxon>
        <taxon>Burkholderiaceae</taxon>
        <taxon>Burkholderia</taxon>
        <taxon>Burkholderia cepacia complex</taxon>
    </lineage>
</organism>
<feature type="transmembrane region" description="Helical" evidence="1">
    <location>
        <begin position="133"/>
        <end position="153"/>
    </location>
</feature>
<feature type="domain" description="Acyltransferase 3" evidence="2">
    <location>
        <begin position="55"/>
        <end position="376"/>
    </location>
</feature>
<evidence type="ECO:0000313" key="3">
    <source>
        <dbReference type="EMBL" id="KAB0643623.1"/>
    </source>
</evidence>
<reference evidence="3 5" key="1">
    <citation type="submission" date="2019-09" db="EMBL/GenBank/DDBJ databases">
        <title>Draft genome sequences of 48 bacterial type strains from the CCUG.</title>
        <authorList>
            <person name="Tunovic T."/>
            <person name="Pineiro-Iglesias B."/>
            <person name="Unosson C."/>
            <person name="Inganas E."/>
            <person name="Ohlen M."/>
            <person name="Cardew S."/>
            <person name="Jensie-Markopoulos S."/>
            <person name="Salva-Serra F."/>
            <person name="Jaen-Luchoro D."/>
            <person name="Karlsson R."/>
            <person name="Svensson-Stadler L."/>
            <person name="Chun J."/>
            <person name="Moore E."/>
        </authorList>
    </citation>
    <scope>NUCLEOTIDE SEQUENCE [LARGE SCALE GENOMIC DNA]</scope>
    <source>
        <strain evidence="3 5">CCUG 54555</strain>
    </source>
</reference>
<feature type="transmembrane region" description="Helical" evidence="1">
    <location>
        <begin position="358"/>
        <end position="379"/>
    </location>
</feature>
<reference evidence="4 6" key="2">
    <citation type="submission" date="2019-09" db="EMBL/GenBank/DDBJ databases">
        <authorList>
            <person name="Depoorter E."/>
        </authorList>
    </citation>
    <scope>NUCLEOTIDE SEQUENCE [LARGE SCALE GENOMIC DNA]</scope>
    <source>
        <strain evidence="4">LMG 24064</strain>
    </source>
</reference>
<name>A0A6H9T795_9BURK</name>
<keyword evidence="1" id="KW-1133">Transmembrane helix</keyword>
<feature type="transmembrane region" description="Helical" evidence="1">
    <location>
        <begin position="159"/>
        <end position="181"/>
    </location>
</feature>